<evidence type="ECO:0000313" key="3">
    <source>
        <dbReference type="Proteomes" id="UP000029384"/>
    </source>
</evidence>
<evidence type="ECO:0000259" key="1">
    <source>
        <dbReference type="Pfam" id="PF01326"/>
    </source>
</evidence>
<name>A0A087S609_9ARCH</name>
<gene>
    <name evidence="2" type="ORF">AAA799B03_01300</name>
</gene>
<keyword evidence="2" id="KW-0808">Transferase</keyword>
<dbReference type="InterPro" id="IPR002192">
    <property type="entry name" value="PPDK_AMP/ATP-bd"/>
</dbReference>
<feature type="domain" description="Pyruvate phosphate dikinase AMP/ATP-binding" evidence="1">
    <location>
        <begin position="3"/>
        <end position="32"/>
    </location>
</feature>
<accession>A0A087S609</accession>
<protein>
    <submittedName>
        <fullName evidence="2">Pyruvate phosphate dikinase protein</fullName>
        <ecNumber evidence="2">2.7.9.1</ecNumber>
    </submittedName>
</protein>
<feature type="non-terminal residue" evidence="2">
    <location>
        <position position="1"/>
    </location>
</feature>
<dbReference type="GO" id="GO:0005524">
    <property type="term" value="F:ATP binding"/>
    <property type="evidence" value="ECO:0007669"/>
    <property type="project" value="InterPro"/>
</dbReference>
<keyword evidence="2" id="KW-0670">Pyruvate</keyword>
<sequence>SNACAKLEKHFREPQDIEFTIEQGKFYLLQTRT</sequence>
<proteinExistence type="predicted"/>
<keyword evidence="3" id="KW-1185">Reference proteome</keyword>
<keyword evidence="2" id="KW-0418">Kinase</keyword>
<evidence type="ECO:0000313" key="2">
    <source>
        <dbReference type="EMBL" id="KFM21163.1"/>
    </source>
</evidence>
<dbReference type="Gene3D" id="3.30.470.20">
    <property type="entry name" value="ATP-grasp fold, B domain"/>
    <property type="match status" value="1"/>
</dbReference>
<dbReference type="SUPFAM" id="SSF56059">
    <property type="entry name" value="Glutathione synthetase ATP-binding domain-like"/>
    <property type="match status" value="1"/>
</dbReference>
<reference evidence="2 3" key="1">
    <citation type="submission" date="2014-06" db="EMBL/GenBank/DDBJ databases">
        <authorList>
            <person name="Ngugi D.K."/>
            <person name="Blom J."/>
            <person name="Alam I."/>
            <person name="Rashid M."/>
            <person name="Baalawi W."/>
            <person name="Zhang G."/>
            <person name="Hikmawan T."/>
            <person name="Guan Y."/>
            <person name="Antunes A."/>
            <person name="Siam R."/>
            <person name="El-Dorry H."/>
            <person name="Bajic V."/>
            <person name="Stingl U."/>
        </authorList>
    </citation>
    <scope>NUCLEOTIDE SEQUENCE [LARGE SCALE GENOMIC DNA]</scope>
    <source>
        <strain evidence="2">SCGC AAA799-B03</strain>
    </source>
</reference>
<dbReference type="GO" id="GO:0016301">
    <property type="term" value="F:kinase activity"/>
    <property type="evidence" value="ECO:0007669"/>
    <property type="project" value="UniProtKB-KW"/>
</dbReference>
<dbReference type="GO" id="GO:0050242">
    <property type="term" value="F:pyruvate, phosphate dikinase activity"/>
    <property type="evidence" value="ECO:0007669"/>
    <property type="project" value="UniProtKB-EC"/>
</dbReference>
<dbReference type="EMBL" id="JOTA01000043">
    <property type="protein sequence ID" value="KFM21163.1"/>
    <property type="molecule type" value="Genomic_DNA"/>
</dbReference>
<dbReference type="EC" id="2.7.9.1" evidence="2"/>
<organism evidence="2 3">
    <name type="scientific">Marine Group I thaumarchaeote SCGC AAA799-B03</name>
    <dbReference type="NCBI Taxonomy" id="1502289"/>
    <lineage>
        <taxon>Archaea</taxon>
        <taxon>Nitrososphaerota</taxon>
        <taxon>Marine Group I</taxon>
    </lineage>
</organism>
<dbReference type="AlphaFoldDB" id="A0A087S609"/>
<dbReference type="Pfam" id="PF01326">
    <property type="entry name" value="PPDK_N"/>
    <property type="match status" value="1"/>
</dbReference>
<dbReference type="Proteomes" id="UP000029384">
    <property type="component" value="Unassembled WGS sequence"/>
</dbReference>
<comment type="caution">
    <text evidence="2">The sequence shown here is derived from an EMBL/GenBank/DDBJ whole genome shotgun (WGS) entry which is preliminary data.</text>
</comment>